<dbReference type="Pfam" id="PF00929">
    <property type="entry name" value="RNase_T"/>
    <property type="match status" value="1"/>
</dbReference>
<dbReference type="InterPro" id="IPR013520">
    <property type="entry name" value="Ribonucl_H"/>
</dbReference>
<dbReference type="GO" id="GO:0016787">
    <property type="term" value="F:hydrolase activity"/>
    <property type="evidence" value="ECO:0007669"/>
    <property type="project" value="UniProtKB-KW"/>
</dbReference>
<keyword evidence="7" id="KW-0234">DNA repair</keyword>
<organism evidence="12 13">
    <name type="scientific">Triparma laevis f. longispina</name>
    <dbReference type="NCBI Taxonomy" id="1714387"/>
    <lineage>
        <taxon>Eukaryota</taxon>
        <taxon>Sar</taxon>
        <taxon>Stramenopiles</taxon>
        <taxon>Ochrophyta</taxon>
        <taxon>Bolidophyceae</taxon>
        <taxon>Parmales</taxon>
        <taxon>Triparmaceae</taxon>
        <taxon>Triparma</taxon>
    </lineage>
</organism>
<feature type="region of interest" description="Disordered" evidence="8">
    <location>
        <begin position="112"/>
        <end position="159"/>
    </location>
</feature>
<keyword evidence="2" id="KW-0227">DNA damage</keyword>
<dbReference type="PANTHER" id="PTHR47964:SF1">
    <property type="entry name" value="ATP-DEPENDENT DNA HELICASE HOMOLOG RECG, CHLOROPLASTIC"/>
    <property type="match status" value="1"/>
</dbReference>
<dbReference type="SUPFAM" id="SSF53098">
    <property type="entry name" value="Ribonuclease H-like"/>
    <property type="match status" value="1"/>
</dbReference>
<feature type="domain" description="Helicase C-terminal" evidence="11">
    <location>
        <begin position="602"/>
        <end position="771"/>
    </location>
</feature>
<evidence type="ECO:0000313" key="13">
    <source>
        <dbReference type="Proteomes" id="UP001165122"/>
    </source>
</evidence>
<dbReference type="AlphaFoldDB" id="A0A9W7E9X0"/>
<accession>A0A9W7E9X0</accession>
<gene>
    <name evidence="12" type="ORF">TrLO_g11143</name>
</gene>
<feature type="region of interest" description="Disordered" evidence="8">
    <location>
        <begin position="889"/>
        <end position="911"/>
    </location>
</feature>
<dbReference type="PANTHER" id="PTHR47964">
    <property type="entry name" value="ATP-DEPENDENT DNA HELICASE HOMOLOG RECG, CHLOROPLASTIC"/>
    <property type="match status" value="1"/>
</dbReference>
<sequence length="1191" mass="132190">MFSFAHRLLLLLNLLLIPYTVPFLSPLTSGRQYSPSIVCPIHPPVHRVVSPSPLHRGKSPTALNSLTSAITSLITSHNITNLDPSEFDSAAHRVMGRQPDSILIKTLLEYSEEKRKQQQQQQQQHRPQKQQPPYPPTFSFPLTLPPPPPPPNPSSLINSLSMLTHKPSDLPSLGPTTSSKLSRLGLTTIRSLLFRYPKTYTSLSPTIENLALLEDGSSVCLHLKIKKVSLKNTLTIMCVDRHNTPINITYIYGSSTRALQVLKGLSVTFSKKLRGEEPIKMVGNLKRSVDGFFSLVNPEEVKGEGVKTGYGVGGGGGESRIKKALEHAIETYFLDLPLLSFPLKTSNSNVISTSDSISESFNKIHFPLPKNLEYGIQDERERLAFESLSVTQLRLLLNVKPGKNLHQPPSKIFTPSNIKILDPSQIHAINDITNTTYHEFLLAGDVGSGKTIVAYNVMLMCKSRVNYYIAPTTILAKQIYNLFKSWDEVNNLNTYYIDGSVVGKERNYILKYAKEGDIIVGTIALGNCLDGLDKGVVILDEEQRYGEKLKSILSNNSYKTLRLSATPIPRTLQSTTYHAGVKRLQIKSLRWNVETKVLPIERVDDIIENVKKFINKDNGKVLWICPAIEGEVRGVLERGEGLVKRMGEGRVGVVHGRMKTEERIKRLEYFQNSDSGVSVLVGTTVLEVGVDLIGVDVIVVENAERFGLSSLHQLRGRVGRRGGGKAVFLVEGGRERVGILEETDNGLMIAEEDLRTRGPGEMLGIKQSGLDTSLGVNIDEHYKLLSAAGKRARILCGEEVEESGGEGLEEALNQEEVKKWITTGLHASTSQGMSLRYSIGLFSKYDDQLTETYKLLAEKAKAQCDLGEEDVRIDEMFIEWAARLEGSHLQKEGGREKKKQDEHRGGGKILHDSEALELSGRERAADKARLKKNRDLAEGNGIIKPPNPRKIQPRKKFPNLSIDSTCFVCLDVETTGLSRRSSHIIQIAAKMLHSSDPRDSFSAYVLPPPNVLKGEVESLTGITDTFLREGGMDISTGVMHGPAMDFERVYEFFCKWCRERGAGRDVVMIAHNARFDLGMLNSEISRLRLKNPDNHGGLPPSLARDAKISSVVDTLPLFRTSKLWKMNEMKRPTSFKQGDLYAFLFDSPMAAAHNAMGDVLGLEAILEGINGWQEIGQSIQTALVEIVDVEE</sequence>
<dbReference type="EMBL" id="BRXW01000619">
    <property type="protein sequence ID" value="GMH70370.1"/>
    <property type="molecule type" value="Genomic_DNA"/>
</dbReference>
<dbReference type="InterPro" id="IPR047112">
    <property type="entry name" value="RecG/Mfd"/>
</dbReference>
<evidence type="ECO:0000256" key="2">
    <source>
        <dbReference type="ARBA" id="ARBA00022763"/>
    </source>
</evidence>
<dbReference type="SUPFAM" id="SSF52540">
    <property type="entry name" value="P-loop containing nucleoside triphosphate hydrolases"/>
    <property type="match status" value="1"/>
</dbReference>
<proteinExistence type="predicted"/>
<evidence type="ECO:0000256" key="4">
    <source>
        <dbReference type="ARBA" id="ARBA00022806"/>
    </source>
</evidence>
<keyword evidence="4" id="KW-0347">Helicase</keyword>
<dbReference type="GO" id="GO:0003677">
    <property type="term" value="F:DNA binding"/>
    <property type="evidence" value="ECO:0007669"/>
    <property type="project" value="UniProtKB-KW"/>
</dbReference>
<evidence type="ECO:0000256" key="1">
    <source>
        <dbReference type="ARBA" id="ARBA00022741"/>
    </source>
</evidence>
<dbReference type="GO" id="GO:0005524">
    <property type="term" value="F:ATP binding"/>
    <property type="evidence" value="ECO:0007669"/>
    <property type="project" value="UniProtKB-KW"/>
</dbReference>
<feature type="signal peptide" evidence="9">
    <location>
        <begin position="1"/>
        <end position="22"/>
    </location>
</feature>
<evidence type="ECO:0000256" key="5">
    <source>
        <dbReference type="ARBA" id="ARBA00022840"/>
    </source>
</evidence>
<keyword evidence="13" id="KW-1185">Reference proteome</keyword>
<dbReference type="InterPro" id="IPR036397">
    <property type="entry name" value="RNaseH_sf"/>
</dbReference>
<evidence type="ECO:0000259" key="11">
    <source>
        <dbReference type="PROSITE" id="PS51194"/>
    </source>
</evidence>
<evidence type="ECO:0000256" key="8">
    <source>
        <dbReference type="SAM" id="MobiDB-lite"/>
    </source>
</evidence>
<dbReference type="InterPro" id="IPR012337">
    <property type="entry name" value="RNaseH-like_sf"/>
</dbReference>
<dbReference type="InterPro" id="IPR027417">
    <property type="entry name" value="P-loop_NTPase"/>
</dbReference>
<dbReference type="OrthoDB" id="1718at2759"/>
<dbReference type="Pfam" id="PF00270">
    <property type="entry name" value="DEAD"/>
    <property type="match status" value="1"/>
</dbReference>
<protein>
    <submittedName>
        <fullName evidence="12">Uncharacterized protein</fullName>
    </submittedName>
</protein>
<dbReference type="InterPro" id="IPR001650">
    <property type="entry name" value="Helicase_C-like"/>
</dbReference>
<keyword evidence="9" id="KW-0732">Signal</keyword>
<dbReference type="GO" id="GO:0003678">
    <property type="term" value="F:DNA helicase activity"/>
    <property type="evidence" value="ECO:0007669"/>
    <property type="project" value="TreeGrafter"/>
</dbReference>
<evidence type="ECO:0000256" key="9">
    <source>
        <dbReference type="SAM" id="SignalP"/>
    </source>
</evidence>
<dbReference type="InterPro" id="IPR011545">
    <property type="entry name" value="DEAD/DEAH_box_helicase_dom"/>
</dbReference>
<keyword evidence="3" id="KW-0378">Hydrolase</keyword>
<evidence type="ECO:0000259" key="10">
    <source>
        <dbReference type="PROSITE" id="PS51192"/>
    </source>
</evidence>
<dbReference type="InterPro" id="IPR014001">
    <property type="entry name" value="Helicase_ATP-bd"/>
</dbReference>
<dbReference type="PROSITE" id="PS51194">
    <property type="entry name" value="HELICASE_CTER"/>
    <property type="match status" value="1"/>
</dbReference>
<dbReference type="SMART" id="SM00487">
    <property type="entry name" value="DEXDc"/>
    <property type="match status" value="1"/>
</dbReference>
<keyword evidence="1" id="KW-0547">Nucleotide-binding</keyword>
<evidence type="ECO:0000256" key="7">
    <source>
        <dbReference type="ARBA" id="ARBA00023204"/>
    </source>
</evidence>
<comment type="caution">
    <text evidence="12">The sequence shown here is derived from an EMBL/GenBank/DDBJ whole genome shotgun (WGS) entry which is preliminary data.</text>
</comment>
<keyword evidence="5" id="KW-0067">ATP-binding</keyword>
<dbReference type="SMART" id="SM00479">
    <property type="entry name" value="EXOIII"/>
    <property type="match status" value="1"/>
</dbReference>
<feature type="chain" id="PRO_5040776572" evidence="9">
    <location>
        <begin position="23"/>
        <end position="1191"/>
    </location>
</feature>
<evidence type="ECO:0000256" key="6">
    <source>
        <dbReference type="ARBA" id="ARBA00023125"/>
    </source>
</evidence>
<keyword evidence="6" id="KW-0238">DNA-binding</keyword>
<dbReference type="Gene3D" id="3.30.420.10">
    <property type="entry name" value="Ribonuclease H-like superfamily/Ribonuclease H"/>
    <property type="match status" value="1"/>
</dbReference>
<dbReference type="CDD" id="cd06127">
    <property type="entry name" value="DEDDh"/>
    <property type="match status" value="1"/>
</dbReference>
<evidence type="ECO:0000313" key="12">
    <source>
        <dbReference type="EMBL" id="GMH70370.1"/>
    </source>
</evidence>
<reference evidence="13" key="1">
    <citation type="journal article" date="2023" name="Commun. Biol.">
        <title>Genome analysis of Parmales, the sister group of diatoms, reveals the evolutionary specialization of diatoms from phago-mixotrophs to photoautotrophs.</title>
        <authorList>
            <person name="Ban H."/>
            <person name="Sato S."/>
            <person name="Yoshikawa S."/>
            <person name="Yamada K."/>
            <person name="Nakamura Y."/>
            <person name="Ichinomiya M."/>
            <person name="Sato N."/>
            <person name="Blanc-Mathieu R."/>
            <person name="Endo H."/>
            <person name="Kuwata A."/>
            <person name="Ogata H."/>
        </authorList>
    </citation>
    <scope>NUCLEOTIDE SEQUENCE [LARGE SCALE GENOMIC DNA]</scope>
    <source>
        <strain evidence="13">NIES 3700</strain>
    </source>
</reference>
<evidence type="ECO:0000256" key="3">
    <source>
        <dbReference type="ARBA" id="ARBA00022801"/>
    </source>
</evidence>
<name>A0A9W7E9X0_9STRA</name>
<feature type="compositionally biased region" description="Low complexity" evidence="8">
    <location>
        <begin position="118"/>
        <end position="129"/>
    </location>
</feature>
<feature type="compositionally biased region" description="Pro residues" evidence="8">
    <location>
        <begin position="130"/>
        <end position="153"/>
    </location>
</feature>
<dbReference type="PROSITE" id="PS51192">
    <property type="entry name" value="HELICASE_ATP_BIND_1"/>
    <property type="match status" value="1"/>
</dbReference>
<dbReference type="GO" id="GO:0006281">
    <property type="term" value="P:DNA repair"/>
    <property type="evidence" value="ECO:0007669"/>
    <property type="project" value="UniProtKB-KW"/>
</dbReference>
<dbReference type="Proteomes" id="UP001165122">
    <property type="component" value="Unassembled WGS sequence"/>
</dbReference>
<dbReference type="Pfam" id="PF00271">
    <property type="entry name" value="Helicase_C"/>
    <property type="match status" value="1"/>
</dbReference>
<dbReference type="Gene3D" id="3.40.50.300">
    <property type="entry name" value="P-loop containing nucleotide triphosphate hydrolases"/>
    <property type="match status" value="2"/>
</dbReference>
<dbReference type="SMART" id="SM00490">
    <property type="entry name" value="HELICc"/>
    <property type="match status" value="1"/>
</dbReference>
<feature type="domain" description="Helicase ATP-binding" evidence="10">
    <location>
        <begin position="431"/>
        <end position="585"/>
    </location>
</feature>